<dbReference type="CDD" id="cd10747">
    <property type="entry name" value="DnaJ_C"/>
    <property type="match status" value="1"/>
</dbReference>
<dbReference type="SUPFAM" id="SSF49493">
    <property type="entry name" value="HSP40/DnaJ peptide-binding domain"/>
    <property type="match status" value="2"/>
</dbReference>
<evidence type="ECO:0000313" key="5">
    <source>
        <dbReference type="EMBL" id="VWX38227.1"/>
    </source>
</evidence>
<dbReference type="PROSITE" id="PS00636">
    <property type="entry name" value="DNAJ_1"/>
    <property type="match status" value="1"/>
</dbReference>
<organism evidence="5 6">
    <name type="scientific">Exiguobacterium oxidotolerans</name>
    <dbReference type="NCBI Taxonomy" id="223958"/>
    <lineage>
        <taxon>Bacteria</taxon>
        <taxon>Bacillati</taxon>
        <taxon>Bacillota</taxon>
        <taxon>Bacilli</taxon>
        <taxon>Bacillales</taxon>
        <taxon>Bacillales Family XII. Incertae Sedis</taxon>
        <taxon>Exiguobacterium</taxon>
    </lineage>
</organism>
<evidence type="ECO:0000256" key="3">
    <source>
        <dbReference type="ARBA" id="ARBA00023186"/>
    </source>
</evidence>
<gene>
    <name evidence="5" type="ORF">EXIGUO9Y_370099</name>
</gene>
<accession>A0A653IG80</accession>
<protein>
    <submittedName>
        <fullName evidence="5">Molecular chaperone DnaJ</fullName>
    </submittedName>
</protein>
<dbReference type="Gene3D" id="1.10.287.110">
    <property type="entry name" value="DnaJ domain"/>
    <property type="match status" value="1"/>
</dbReference>
<dbReference type="Pfam" id="PF00226">
    <property type="entry name" value="DnaJ"/>
    <property type="match status" value="1"/>
</dbReference>
<keyword evidence="1" id="KW-0235">DNA replication</keyword>
<evidence type="ECO:0000259" key="4">
    <source>
        <dbReference type="PROSITE" id="PS50076"/>
    </source>
</evidence>
<dbReference type="InterPro" id="IPR008971">
    <property type="entry name" value="HSP40/DnaJ_pept-bd"/>
</dbReference>
<dbReference type="EMBL" id="CABWKQ010000031">
    <property type="protein sequence ID" value="VWX38227.1"/>
    <property type="molecule type" value="Genomic_DNA"/>
</dbReference>
<proteinExistence type="predicted"/>
<dbReference type="Gene3D" id="2.60.260.20">
    <property type="entry name" value="Urease metallochaperone UreE, N-terminal domain"/>
    <property type="match status" value="2"/>
</dbReference>
<dbReference type="GO" id="GO:0005737">
    <property type="term" value="C:cytoplasm"/>
    <property type="evidence" value="ECO:0007669"/>
    <property type="project" value="TreeGrafter"/>
</dbReference>
<keyword evidence="2" id="KW-0346">Stress response</keyword>
<feature type="domain" description="J" evidence="4">
    <location>
        <begin position="4"/>
        <end position="68"/>
    </location>
</feature>
<dbReference type="Proteomes" id="UP000439752">
    <property type="component" value="Unassembled WGS sequence"/>
</dbReference>
<dbReference type="AlphaFoldDB" id="A0A653IG80"/>
<evidence type="ECO:0000256" key="1">
    <source>
        <dbReference type="ARBA" id="ARBA00022705"/>
    </source>
</evidence>
<dbReference type="PRINTS" id="PR00625">
    <property type="entry name" value="JDOMAIN"/>
</dbReference>
<dbReference type="PANTHER" id="PTHR43096:SF52">
    <property type="entry name" value="DNAJ HOMOLOG 1, MITOCHONDRIAL-RELATED"/>
    <property type="match status" value="1"/>
</dbReference>
<keyword evidence="6" id="KW-1185">Reference proteome</keyword>
<dbReference type="InterPro" id="IPR002939">
    <property type="entry name" value="DnaJ_C"/>
</dbReference>
<sequence length="287" mass="32666">MAKDYYRTLGVEKSATNQDIKRAYRKLAKQFHPDVNKEASADRRFKDIQEAFDVLGDEEKRTQYDRYGSDYERMAGAGPGQSADYEDIFRQYNGRQSRPTGGGQSFGFEDMFGSFFNQEEESTDEELELTVPLSHLSTNEKVTIRLASGTIQMSLPKDVYEGKKVRLRGKSSLRNRSGVAGDVYVTIHLKDDDRFRRHEHDVISTVRVYPTTFVLGGEVIADTLEGKRVKLKVKPGTKPGARLRIPNRGLSNQDGHRGALLVQLEVKLPEMDATFYEEWENQLSVKE</sequence>
<dbReference type="InterPro" id="IPR001623">
    <property type="entry name" value="DnaJ_domain"/>
</dbReference>
<dbReference type="GO" id="GO:0006260">
    <property type="term" value="P:DNA replication"/>
    <property type="evidence" value="ECO:0007669"/>
    <property type="project" value="UniProtKB-KW"/>
</dbReference>
<dbReference type="PROSITE" id="PS50076">
    <property type="entry name" value="DNAJ_2"/>
    <property type="match status" value="1"/>
</dbReference>
<dbReference type="InterPro" id="IPR036869">
    <property type="entry name" value="J_dom_sf"/>
</dbReference>
<keyword evidence="3" id="KW-0143">Chaperone</keyword>
<dbReference type="SUPFAM" id="SSF46565">
    <property type="entry name" value="Chaperone J-domain"/>
    <property type="match status" value="1"/>
</dbReference>
<dbReference type="PANTHER" id="PTHR43096">
    <property type="entry name" value="DNAJ HOMOLOG 1, MITOCHONDRIAL-RELATED"/>
    <property type="match status" value="1"/>
</dbReference>
<evidence type="ECO:0000256" key="2">
    <source>
        <dbReference type="ARBA" id="ARBA00023016"/>
    </source>
</evidence>
<dbReference type="Pfam" id="PF01556">
    <property type="entry name" value="DnaJ_C"/>
    <property type="match status" value="1"/>
</dbReference>
<dbReference type="CDD" id="cd06257">
    <property type="entry name" value="DnaJ"/>
    <property type="match status" value="1"/>
</dbReference>
<reference evidence="5 6" key="1">
    <citation type="submission" date="2019-10" db="EMBL/GenBank/DDBJ databases">
        <authorList>
            <person name="Karimi E."/>
        </authorList>
    </citation>
    <scope>NUCLEOTIDE SEQUENCE [LARGE SCALE GENOMIC DNA]</scope>
    <source>
        <strain evidence="5">Exiguobacterium sp. 9Y</strain>
    </source>
</reference>
<dbReference type="InterPro" id="IPR018253">
    <property type="entry name" value="DnaJ_domain_CS"/>
</dbReference>
<dbReference type="GO" id="GO:0042026">
    <property type="term" value="P:protein refolding"/>
    <property type="evidence" value="ECO:0007669"/>
    <property type="project" value="TreeGrafter"/>
</dbReference>
<dbReference type="GO" id="GO:0051082">
    <property type="term" value="F:unfolded protein binding"/>
    <property type="evidence" value="ECO:0007669"/>
    <property type="project" value="InterPro"/>
</dbReference>
<dbReference type="RefSeq" id="WP_159173930.1">
    <property type="nucleotide sequence ID" value="NZ_LR732312.1"/>
</dbReference>
<evidence type="ECO:0000313" key="6">
    <source>
        <dbReference type="Proteomes" id="UP000439752"/>
    </source>
</evidence>
<name>A0A653IG80_9BACL</name>
<dbReference type="SMART" id="SM00271">
    <property type="entry name" value="DnaJ"/>
    <property type="match status" value="1"/>
</dbReference>